<dbReference type="WBParaSite" id="PgR061_g050_t02">
    <property type="protein sequence ID" value="PgR061_g050_t02"/>
    <property type="gene ID" value="PgR061_g050"/>
</dbReference>
<proteinExistence type="predicted"/>
<organism evidence="1 3">
    <name type="scientific">Parascaris univalens</name>
    <name type="common">Nematode worm</name>
    <dbReference type="NCBI Taxonomy" id="6257"/>
    <lineage>
        <taxon>Eukaryota</taxon>
        <taxon>Metazoa</taxon>
        <taxon>Ecdysozoa</taxon>
        <taxon>Nematoda</taxon>
        <taxon>Chromadorea</taxon>
        <taxon>Rhabditida</taxon>
        <taxon>Spirurina</taxon>
        <taxon>Ascaridomorpha</taxon>
        <taxon>Ascaridoidea</taxon>
        <taxon>Ascarididae</taxon>
        <taxon>Parascaris</taxon>
    </lineage>
</organism>
<sequence>MFGNQLCNKSSKALNMKREEKPNITGSEWRSCIDALVIQKRTEIYSKLNLQINDSISIFLFF</sequence>
<keyword evidence="1" id="KW-1185">Reference proteome</keyword>
<dbReference type="WBParaSite" id="PgR061_g050_t01">
    <property type="protein sequence ID" value="PgR061_g050_t01"/>
    <property type="gene ID" value="PgR061_g050"/>
</dbReference>
<protein>
    <submittedName>
        <fullName evidence="2 3">Uncharacterized protein</fullName>
    </submittedName>
</protein>
<evidence type="ECO:0000313" key="3">
    <source>
        <dbReference type="WBParaSite" id="PgR061_g050_t02"/>
    </source>
</evidence>
<name>A0A915BUT3_PARUN</name>
<accession>A0A915BUT3</accession>
<evidence type="ECO:0000313" key="2">
    <source>
        <dbReference type="WBParaSite" id="PgR061_g050_t01"/>
    </source>
</evidence>
<reference evidence="2 3" key="1">
    <citation type="submission" date="2022-11" db="UniProtKB">
        <authorList>
            <consortium name="WormBaseParasite"/>
        </authorList>
    </citation>
    <scope>IDENTIFICATION</scope>
</reference>
<dbReference type="AlphaFoldDB" id="A0A915BUT3"/>
<evidence type="ECO:0000313" key="1">
    <source>
        <dbReference type="Proteomes" id="UP000887569"/>
    </source>
</evidence>
<dbReference type="Proteomes" id="UP000887569">
    <property type="component" value="Unplaced"/>
</dbReference>